<accession>A0A330L009</accession>
<organism evidence="2 3">
    <name type="scientific">Nitrospira lenta</name>
    <dbReference type="NCBI Taxonomy" id="1436998"/>
    <lineage>
        <taxon>Bacteria</taxon>
        <taxon>Pseudomonadati</taxon>
        <taxon>Nitrospirota</taxon>
        <taxon>Nitrospiria</taxon>
        <taxon>Nitrospirales</taxon>
        <taxon>Nitrospiraceae</taxon>
        <taxon>Nitrospira</taxon>
    </lineage>
</organism>
<protein>
    <submittedName>
        <fullName evidence="2">Uncharacterized protein</fullName>
    </submittedName>
</protein>
<dbReference type="OrthoDB" id="9770530at2"/>
<gene>
    <name evidence="2" type="ORF">NITLEN_10174</name>
</gene>
<dbReference type="Proteomes" id="UP000248168">
    <property type="component" value="Unassembled WGS sequence"/>
</dbReference>
<feature type="transmembrane region" description="Helical" evidence="1">
    <location>
        <begin position="12"/>
        <end position="35"/>
    </location>
</feature>
<keyword evidence="1" id="KW-0472">Membrane</keyword>
<evidence type="ECO:0000256" key="1">
    <source>
        <dbReference type="SAM" id="Phobius"/>
    </source>
</evidence>
<name>A0A330L009_9BACT</name>
<dbReference type="EMBL" id="OUNR01000001">
    <property type="protein sequence ID" value="SPP63088.1"/>
    <property type="molecule type" value="Genomic_DNA"/>
</dbReference>
<evidence type="ECO:0000313" key="2">
    <source>
        <dbReference type="EMBL" id="SPP63088.1"/>
    </source>
</evidence>
<keyword evidence="3" id="KW-1185">Reference proteome</keyword>
<evidence type="ECO:0000313" key="3">
    <source>
        <dbReference type="Proteomes" id="UP000248168"/>
    </source>
</evidence>
<sequence length="334" mass="37633">MFHEFSSTCRALLRNAAGSAYHITIVALSGGIALLLPAGAKQFLSFWSQIEHNKLSLIAVEMTVAVLLIAGMNFLHRSLRDRALAAYATGAGLVSFFPRRARGAERRIRQLKEDQGTGRTIKVIGSSGYSTLVDHVGDLSSVLDKCLGAQILLVNPYSQETSSRIQAIGHPEITLDGFRDEVRQSIALLKRLKAMGKAVKLKLYADPPLVKMVVLGDYLWLQHYCTDLDIGTMPEYVLQHNQKTHGLYTLYTHYFEQRWDNQEIPEYDLETDELVYRNRTGSELRREQFEVTTLPCLETPLTQTRTVSTDTVQRELRIPAIPEPTYGRMKTCSE</sequence>
<keyword evidence="1" id="KW-1133">Transmembrane helix</keyword>
<feature type="transmembrane region" description="Helical" evidence="1">
    <location>
        <begin position="55"/>
        <end position="75"/>
    </location>
</feature>
<proteinExistence type="predicted"/>
<reference evidence="3" key="1">
    <citation type="submission" date="2018-04" db="EMBL/GenBank/DDBJ databases">
        <authorList>
            <person name="Lucker S."/>
            <person name="Sakoula D."/>
        </authorList>
    </citation>
    <scope>NUCLEOTIDE SEQUENCE [LARGE SCALE GENOMIC DNA]</scope>
</reference>
<dbReference type="InParanoid" id="A0A330L009"/>
<dbReference type="AlphaFoldDB" id="A0A330L009"/>
<keyword evidence="1" id="KW-0812">Transmembrane</keyword>
<dbReference type="RefSeq" id="WP_121987678.1">
    <property type="nucleotide sequence ID" value="NZ_OUNR01000001.1"/>
</dbReference>